<dbReference type="GO" id="GO:0003677">
    <property type="term" value="F:DNA binding"/>
    <property type="evidence" value="ECO:0007669"/>
    <property type="project" value="UniProtKB-KW"/>
</dbReference>
<proteinExistence type="inferred from homology"/>
<evidence type="ECO:0000256" key="1">
    <source>
        <dbReference type="ARBA" id="ARBA00009437"/>
    </source>
</evidence>
<dbReference type="Pfam" id="PF00126">
    <property type="entry name" value="HTH_1"/>
    <property type="match status" value="1"/>
</dbReference>
<dbReference type="Proteomes" id="UP000250443">
    <property type="component" value="Unassembled WGS sequence"/>
</dbReference>
<evidence type="ECO:0000256" key="2">
    <source>
        <dbReference type="ARBA" id="ARBA00023015"/>
    </source>
</evidence>
<protein>
    <submittedName>
        <fullName evidence="7">LysR family transcriptional regulator</fullName>
    </submittedName>
</protein>
<dbReference type="InterPro" id="IPR036390">
    <property type="entry name" value="WH_DNA-bd_sf"/>
</dbReference>
<dbReference type="SUPFAM" id="SSF53850">
    <property type="entry name" value="Periplasmic binding protein-like II"/>
    <property type="match status" value="1"/>
</dbReference>
<evidence type="ECO:0000313" key="6">
    <source>
        <dbReference type="EMBL" id="MBF8641058.1"/>
    </source>
</evidence>
<dbReference type="Pfam" id="PF03466">
    <property type="entry name" value="LysR_substrate"/>
    <property type="match status" value="1"/>
</dbReference>
<keyword evidence="9" id="KW-1185">Reference proteome</keyword>
<dbReference type="InterPro" id="IPR050950">
    <property type="entry name" value="HTH-type_LysR_regulators"/>
</dbReference>
<dbReference type="InterPro" id="IPR005119">
    <property type="entry name" value="LysR_subst-bd"/>
</dbReference>
<evidence type="ECO:0000313" key="7">
    <source>
        <dbReference type="EMBL" id="SPZ12149.1"/>
    </source>
</evidence>
<keyword evidence="3" id="KW-0238">DNA-binding</keyword>
<dbReference type="RefSeq" id="WP_010796055.1">
    <property type="nucleotide sequence ID" value="NZ_DALZQD010000022.1"/>
</dbReference>
<reference evidence="6 9" key="2">
    <citation type="submission" date="2020-10" db="EMBL/GenBank/DDBJ databases">
        <title>Genome sequences of Pseudomonas isolates.</title>
        <authorList>
            <person name="Wessels L."/>
            <person name="Reich F."/>
            <person name="Hammerl J."/>
        </authorList>
    </citation>
    <scope>NUCLEOTIDE SEQUENCE [LARGE SCALE GENOMIC DNA]</scope>
    <source>
        <strain evidence="6 9">20-MO00624-0</strain>
    </source>
</reference>
<dbReference type="FunFam" id="1.10.10.10:FF:000001">
    <property type="entry name" value="LysR family transcriptional regulator"/>
    <property type="match status" value="1"/>
</dbReference>
<dbReference type="EMBL" id="UAUF01000014">
    <property type="protein sequence ID" value="SPZ12149.1"/>
    <property type="molecule type" value="Genomic_DNA"/>
</dbReference>
<evidence type="ECO:0000313" key="8">
    <source>
        <dbReference type="Proteomes" id="UP000250443"/>
    </source>
</evidence>
<dbReference type="Proteomes" id="UP000626180">
    <property type="component" value="Unassembled WGS sequence"/>
</dbReference>
<dbReference type="CDD" id="cd05466">
    <property type="entry name" value="PBP2_LTTR_substrate"/>
    <property type="match status" value="1"/>
</dbReference>
<keyword evidence="2" id="KW-0805">Transcription regulation</keyword>
<dbReference type="EMBL" id="JADMCD010000004">
    <property type="protein sequence ID" value="MBF8641058.1"/>
    <property type="molecule type" value="Genomic_DNA"/>
</dbReference>
<accession>A0A2X2EUT0</accession>
<gene>
    <name evidence="7" type="primary">gltC_2</name>
    <name evidence="6" type="ORF">IRZ65_10215</name>
    <name evidence="7" type="ORF">NCTC11842_04309</name>
</gene>
<name>A0A2X2EUT0_PSELU</name>
<evidence type="ECO:0000256" key="4">
    <source>
        <dbReference type="ARBA" id="ARBA00023163"/>
    </source>
</evidence>
<dbReference type="Gene3D" id="1.10.10.10">
    <property type="entry name" value="Winged helix-like DNA-binding domain superfamily/Winged helix DNA-binding domain"/>
    <property type="match status" value="1"/>
</dbReference>
<dbReference type="PANTHER" id="PTHR30419:SF24">
    <property type="entry name" value="HTH-TYPE TRANSCRIPTIONAL REGULATOR CZCR"/>
    <property type="match status" value="1"/>
</dbReference>
<dbReference type="PANTHER" id="PTHR30419">
    <property type="entry name" value="HTH-TYPE TRANSCRIPTIONAL REGULATOR YBHD"/>
    <property type="match status" value="1"/>
</dbReference>
<keyword evidence="4" id="KW-0804">Transcription</keyword>
<dbReference type="Gene3D" id="3.40.190.290">
    <property type="match status" value="1"/>
</dbReference>
<dbReference type="SUPFAM" id="SSF46785">
    <property type="entry name" value="Winged helix' DNA-binding domain"/>
    <property type="match status" value="1"/>
</dbReference>
<evidence type="ECO:0000259" key="5">
    <source>
        <dbReference type="PROSITE" id="PS50931"/>
    </source>
</evidence>
<organism evidence="7 8">
    <name type="scientific">Pseudomonas luteola</name>
    <dbReference type="NCBI Taxonomy" id="47886"/>
    <lineage>
        <taxon>Bacteria</taxon>
        <taxon>Pseudomonadati</taxon>
        <taxon>Pseudomonadota</taxon>
        <taxon>Gammaproteobacteria</taxon>
        <taxon>Pseudomonadales</taxon>
        <taxon>Pseudomonadaceae</taxon>
        <taxon>Pseudomonas</taxon>
    </lineage>
</organism>
<evidence type="ECO:0000313" key="9">
    <source>
        <dbReference type="Proteomes" id="UP000626180"/>
    </source>
</evidence>
<dbReference type="InterPro" id="IPR036388">
    <property type="entry name" value="WH-like_DNA-bd_sf"/>
</dbReference>
<reference evidence="7 8" key="1">
    <citation type="submission" date="2018-06" db="EMBL/GenBank/DDBJ databases">
        <authorList>
            <consortium name="Pathogen Informatics"/>
            <person name="Doyle S."/>
        </authorList>
    </citation>
    <scope>NUCLEOTIDE SEQUENCE [LARGE SCALE GENOMIC DNA]</scope>
    <source>
        <strain evidence="7 8">NCTC11842</strain>
    </source>
</reference>
<dbReference type="InterPro" id="IPR000847">
    <property type="entry name" value="LysR_HTH_N"/>
</dbReference>
<comment type="similarity">
    <text evidence="1">Belongs to the LysR transcriptional regulatory family.</text>
</comment>
<dbReference type="PROSITE" id="PS50931">
    <property type="entry name" value="HTH_LYSR"/>
    <property type="match status" value="1"/>
</dbReference>
<feature type="domain" description="HTH lysR-type" evidence="5">
    <location>
        <begin position="1"/>
        <end position="58"/>
    </location>
</feature>
<evidence type="ECO:0000256" key="3">
    <source>
        <dbReference type="ARBA" id="ARBA00023125"/>
    </source>
</evidence>
<dbReference type="GO" id="GO:0003700">
    <property type="term" value="F:DNA-binding transcription factor activity"/>
    <property type="evidence" value="ECO:0007669"/>
    <property type="project" value="InterPro"/>
</dbReference>
<dbReference type="AlphaFoldDB" id="A0A2X2EUT0"/>
<sequence length="300" mass="32997">MTFTQLEIFVLVAELKGFTSAASRLSITQSAVSHAIKALEAELGVELINRHQSALELTAVGERLVLRARGILGLAETMRQEAGDARGMKRGTLRIGSFGPTSSVKLLPVILDAYRQAYPGIEVHIDEGRDREVVQWLQDRRIDIGFVVLPDERFDTFPIAEDQMVALVPIHHALASKADVTLKELCPDPFIMTEAGSAHLVAHMFNAAKLVPNTRYHSTQLLSTLSMVERGDGVTILAELALPAERGHEGYVKKPLRPRVKRSVGLALLDERQASPATQAFIKIAQKLKRQGLLRFNADA</sequence>
<dbReference type="GO" id="GO:0005829">
    <property type="term" value="C:cytosol"/>
    <property type="evidence" value="ECO:0007669"/>
    <property type="project" value="TreeGrafter"/>
</dbReference>
<dbReference type="PRINTS" id="PR00039">
    <property type="entry name" value="HTHLYSR"/>
</dbReference>